<feature type="compositionally biased region" description="Polar residues" evidence="1">
    <location>
        <begin position="221"/>
        <end position="230"/>
    </location>
</feature>
<proteinExistence type="predicted"/>
<organism evidence="2">
    <name type="scientific">marine sediment metagenome</name>
    <dbReference type="NCBI Taxonomy" id="412755"/>
    <lineage>
        <taxon>unclassified sequences</taxon>
        <taxon>metagenomes</taxon>
        <taxon>ecological metagenomes</taxon>
    </lineage>
</organism>
<sequence>MKPEQDQPELLAPSRRKKPYKYKRQKQRPRIVNPQKKHMDVAKKYLREGKSMAQSMREAGYPKAQANHGIRYQFENSGLMREAFRREMDELCKLADRADLTDERLGLIARITLVRTAMHGEGDRKGSTYAAVSIGKMKGVDLFERDIQVGVLAMQVPAEWKDRYSLEAGNTEGERVVDFIKETMVDTIVSAPRPVGILPQEQNNEQTTTDPRTQDEVHAKQPQQPGGDQD</sequence>
<gene>
    <name evidence="2" type="ORF">LCGC14_2032200</name>
</gene>
<feature type="compositionally biased region" description="Polar residues" evidence="1">
    <location>
        <begin position="200"/>
        <end position="211"/>
    </location>
</feature>
<name>A0A0F9EUJ2_9ZZZZ</name>
<dbReference type="AlphaFoldDB" id="A0A0F9EUJ2"/>
<protein>
    <recommendedName>
        <fullName evidence="3">Terminase small subunit</fullName>
    </recommendedName>
</protein>
<feature type="region of interest" description="Disordered" evidence="1">
    <location>
        <begin position="191"/>
        <end position="230"/>
    </location>
</feature>
<dbReference type="EMBL" id="LAZR01023672">
    <property type="protein sequence ID" value="KKL77709.1"/>
    <property type="molecule type" value="Genomic_DNA"/>
</dbReference>
<evidence type="ECO:0000256" key="1">
    <source>
        <dbReference type="SAM" id="MobiDB-lite"/>
    </source>
</evidence>
<accession>A0A0F9EUJ2</accession>
<evidence type="ECO:0008006" key="3">
    <source>
        <dbReference type="Google" id="ProtNLM"/>
    </source>
</evidence>
<feature type="compositionally biased region" description="Basic residues" evidence="1">
    <location>
        <begin position="14"/>
        <end position="29"/>
    </location>
</feature>
<evidence type="ECO:0000313" key="2">
    <source>
        <dbReference type="EMBL" id="KKL77709.1"/>
    </source>
</evidence>
<reference evidence="2" key="1">
    <citation type="journal article" date="2015" name="Nature">
        <title>Complex archaea that bridge the gap between prokaryotes and eukaryotes.</title>
        <authorList>
            <person name="Spang A."/>
            <person name="Saw J.H."/>
            <person name="Jorgensen S.L."/>
            <person name="Zaremba-Niedzwiedzka K."/>
            <person name="Martijn J."/>
            <person name="Lind A.E."/>
            <person name="van Eijk R."/>
            <person name="Schleper C."/>
            <person name="Guy L."/>
            <person name="Ettema T.J."/>
        </authorList>
    </citation>
    <scope>NUCLEOTIDE SEQUENCE</scope>
</reference>
<comment type="caution">
    <text evidence="2">The sequence shown here is derived from an EMBL/GenBank/DDBJ whole genome shotgun (WGS) entry which is preliminary data.</text>
</comment>
<feature type="region of interest" description="Disordered" evidence="1">
    <location>
        <begin position="1"/>
        <end position="32"/>
    </location>
</feature>